<dbReference type="EMBL" id="JBBFGL010000001">
    <property type="protein sequence ID" value="MEJ5194833.1"/>
    <property type="molecule type" value="Genomic_DNA"/>
</dbReference>
<dbReference type="SUPFAM" id="SSF53163">
    <property type="entry name" value="HybD-like"/>
    <property type="match status" value="1"/>
</dbReference>
<name>A0AB35Y8F7_9FIRM</name>
<dbReference type="InterPro" id="IPR005080">
    <property type="entry name" value="Peptidase_A25"/>
</dbReference>
<dbReference type="GO" id="GO:0006508">
    <property type="term" value="P:proteolysis"/>
    <property type="evidence" value="ECO:0007669"/>
    <property type="project" value="UniProtKB-KW"/>
</dbReference>
<keyword evidence="2 5" id="KW-0378">Hydrolase</keyword>
<proteinExistence type="predicted"/>
<evidence type="ECO:0000313" key="5">
    <source>
        <dbReference type="EMBL" id="MEJ5194833.1"/>
    </source>
</evidence>
<evidence type="ECO:0000256" key="2">
    <source>
        <dbReference type="ARBA" id="ARBA00022801"/>
    </source>
</evidence>
<evidence type="ECO:0000313" key="6">
    <source>
        <dbReference type="Proteomes" id="UP001263246"/>
    </source>
</evidence>
<evidence type="ECO:0000256" key="1">
    <source>
        <dbReference type="ARBA" id="ARBA00022670"/>
    </source>
</evidence>
<dbReference type="EMBL" id="JAWHPR010000004">
    <property type="protein sequence ID" value="MDU8688728.1"/>
    <property type="molecule type" value="Genomic_DNA"/>
</dbReference>
<dbReference type="Proteomes" id="UP001263246">
    <property type="component" value="Unassembled WGS sequence"/>
</dbReference>
<dbReference type="InterPro" id="IPR023430">
    <property type="entry name" value="Pept_HybD-like_dom_sf"/>
</dbReference>
<dbReference type="Gene3D" id="3.40.50.1450">
    <property type="entry name" value="HybD-like"/>
    <property type="match status" value="1"/>
</dbReference>
<dbReference type="GO" id="GO:0009847">
    <property type="term" value="P:spore germination"/>
    <property type="evidence" value="ECO:0007669"/>
    <property type="project" value="InterPro"/>
</dbReference>
<evidence type="ECO:0000256" key="3">
    <source>
        <dbReference type="ARBA" id="ARBA00023145"/>
    </source>
</evidence>
<sequence length="261" mass="27007">MRFTDMADELFGTAEGALPAGVRLATAKRGGVTVTRVEIAREGLSRPRGRYVTLEMPSVSVLDERDADVIETCAAELRALLPPEGPVLVLGVGSRRITADALGPRTVQKVLVTMGPQHALPVRGIRPVAAIAPGVSGSTGLTLCQLAGAMVEAVRPAALICVDSLCSTEGARLGRSIQFSDTGLHPAQADHARHLDAGMLGVPVVAAGIPTLMEAEEGADLVVTPRALDSVIAHGSALLAAAINRALQPRLSVAQLCWLTG</sequence>
<evidence type="ECO:0000313" key="4">
    <source>
        <dbReference type="EMBL" id="MDU8688728.1"/>
    </source>
</evidence>
<keyword evidence="1" id="KW-0645">Protease</keyword>
<reference evidence="4 6" key="1">
    <citation type="submission" date="2023-10" db="EMBL/GenBank/DDBJ databases">
        <title>Host Genetic Regulation of Human Gut Microbial Structural Variation.</title>
        <authorList>
            <person name="Harmsen H.J.M."/>
        </authorList>
    </citation>
    <scope>NUCLEOTIDE SEQUENCE [LARGE SCALE GENOMIC DNA]</scope>
    <source>
        <strain evidence="4 6">HTF-F</strain>
    </source>
</reference>
<keyword evidence="6" id="KW-1185">Reference proteome</keyword>
<dbReference type="GO" id="GO:0008233">
    <property type="term" value="F:peptidase activity"/>
    <property type="evidence" value="ECO:0007669"/>
    <property type="project" value="UniProtKB-KW"/>
</dbReference>
<dbReference type="RefSeq" id="WP_249237840.1">
    <property type="nucleotide sequence ID" value="NZ_CP094473.1"/>
</dbReference>
<dbReference type="EC" id="3.4.24.78" evidence="5"/>
<reference evidence="5" key="2">
    <citation type="submission" date="2024-03" db="EMBL/GenBank/DDBJ databases">
        <authorList>
            <person name="Plomp N."/>
            <person name="Harmsen H.J."/>
        </authorList>
    </citation>
    <scope>NUCLEOTIDE SEQUENCE</scope>
    <source>
        <strain evidence="5">HTF-128</strain>
    </source>
</reference>
<dbReference type="Pfam" id="PF03418">
    <property type="entry name" value="Peptidase_A25"/>
    <property type="match status" value="1"/>
</dbReference>
<dbReference type="NCBIfam" id="TIGR01441">
    <property type="entry name" value="GPR"/>
    <property type="match status" value="1"/>
</dbReference>
<dbReference type="AlphaFoldDB" id="A0AB35Y8F7"/>
<protein>
    <submittedName>
        <fullName evidence="5">GPR endopeptidase</fullName>
        <ecNumber evidence="5">3.4.24.78</ecNumber>
    </submittedName>
</protein>
<keyword evidence="3" id="KW-0865">Zymogen</keyword>
<evidence type="ECO:0000313" key="7">
    <source>
        <dbReference type="Proteomes" id="UP001373196"/>
    </source>
</evidence>
<dbReference type="Proteomes" id="UP001373196">
    <property type="component" value="Unassembled WGS sequence"/>
</dbReference>
<comment type="caution">
    <text evidence="5">The sequence shown here is derived from an EMBL/GenBank/DDBJ whole genome shotgun (WGS) entry which is preliminary data.</text>
</comment>
<organism evidence="5 7">
    <name type="scientific">Faecalibacterium wellingii</name>
    <dbReference type="NCBI Taxonomy" id="2929491"/>
    <lineage>
        <taxon>Bacteria</taxon>
        <taxon>Bacillati</taxon>
        <taxon>Bacillota</taxon>
        <taxon>Clostridia</taxon>
        <taxon>Eubacteriales</taxon>
        <taxon>Oscillospiraceae</taxon>
        <taxon>Faecalibacterium</taxon>
    </lineage>
</organism>
<accession>A0AB35Y8F7</accession>
<gene>
    <name evidence="5" type="primary">gpr</name>
    <name evidence="4" type="ORF">RX402_08225</name>
    <name evidence="5" type="ORF">WF834_01355</name>
</gene>